<organism evidence="1 2">
    <name type="scientific">Streptococcus infantarius</name>
    <dbReference type="NCBI Taxonomy" id="102684"/>
    <lineage>
        <taxon>Bacteria</taxon>
        <taxon>Bacillati</taxon>
        <taxon>Bacillota</taxon>
        <taxon>Bacilli</taxon>
        <taxon>Lactobacillales</taxon>
        <taxon>Streptococcaceae</taxon>
        <taxon>Streptococcus</taxon>
    </lineage>
</organism>
<evidence type="ECO:0000313" key="2">
    <source>
        <dbReference type="Proteomes" id="UP000255352"/>
    </source>
</evidence>
<sequence length="100" mass="11624">MSQITKEYIMDQVYNLILNVETKENEREALINFKNEIEAGKEFERNLMKLAESLREISVKNISEKTTMSIGVREFYKNISSYGQLKKNFGRGLAVSGFMF</sequence>
<evidence type="ECO:0000313" key="1">
    <source>
        <dbReference type="EMBL" id="SUN69108.1"/>
    </source>
</evidence>
<proteinExistence type="predicted"/>
<dbReference type="Proteomes" id="UP000255352">
    <property type="component" value="Unassembled WGS sequence"/>
</dbReference>
<dbReference type="Pfam" id="PF08951">
    <property type="entry name" value="EntA_Immun"/>
    <property type="match status" value="1"/>
</dbReference>
<reference evidence="1 2" key="1">
    <citation type="submission" date="2018-06" db="EMBL/GenBank/DDBJ databases">
        <authorList>
            <consortium name="Pathogen Informatics"/>
            <person name="Doyle S."/>
        </authorList>
    </citation>
    <scope>NUCLEOTIDE SEQUENCE [LARGE SCALE GENOMIC DNA]</scope>
    <source>
        <strain evidence="1 2">NCTC13760</strain>
    </source>
</reference>
<dbReference type="AlphaFoldDB" id="A0A380KPI6"/>
<dbReference type="EMBL" id="UHFP01000001">
    <property type="protein sequence ID" value="SUN69108.1"/>
    <property type="molecule type" value="Genomic_DNA"/>
</dbReference>
<name>A0A380KPI6_9STRE</name>
<dbReference type="RefSeq" id="WP_006531874.1">
    <property type="nucleotide sequence ID" value="NZ_CABKNK020000004.1"/>
</dbReference>
<dbReference type="GO" id="GO:0030153">
    <property type="term" value="P:bacteriocin immunity"/>
    <property type="evidence" value="ECO:0007669"/>
    <property type="project" value="InterPro"/>
</dbReference>
<protein>
    <submittedName>
        <fullName evidence="1">Enterocin A Immunity</fullName>
    </submittedName>
</protein>
<gene>
    <name evidence="1" type="ORF">NCTC13760_01813</name>
</gene>
<dbReference type="CDD" id="cd21059">
    <property type="entry name" value="LciA-like"/>
    <property type="match status" value="1"/>
</dbReference>
<dbReference type="GeneID" id="69903064"/>
<accession>A0A380KPI6</accession>
<dbReference type="InterPro" id="IPR015046">
    <property type="entry name" value="LciA_Immunity-like"/>
</dbReference>